<dbReference type="EC" id="2.7.13.3" evidence="2"/>
<evidence type="ECO:0000313" key="10">
    <source>
        <dbReference type="Proteomes" id="UP001500063"/>
    </source>
</evidence>
<evidence type="ECO:0000313" key="9">
    <source>
        <dbReference type="EMBL" id="GAA0371503.1"/>
    </source>
</evidence>
<keyword evidence="5" id="KW-0418">Kinase</keyword>
<comment type="caution">
    <text evidence="9">The sequence shown here is derived from an EMBL/GenBank/DDBJ whole genome shotgun (WGS) entry which is preliminary data.</text>
</comment>
<dbReference type="Pfam" id="PF02518">
    <property type="entry name" value="HATPase_c"/>
    <property type="match status" value="1"/>
</dbReference>
<dbReference type="RefSeq" id="WP_344122316.1">
    <property type="nucleotide sequence ID" value="NZ_BAAABW010000028.1"/>
</dbReference>
<dbReference type="SUPFAM" id="SSF55874">
    <property type="entry name" value="ATPase domain of HSP90 chaperone/DNA topoisomerase II/histidine kinase"/>
    <property type="match status" value="2"/>
</dbReference>
<name>A0ABN0XS61_9ACTN</name>
<evidence type="ECO:0000256" key="4">
    <source>
        <dbReference type="ARBA" id="ARBA00022679"/>
    </source>
</evidence>
<reference evidence="9 10" key="1">
    <citation type="journal article" date="2019" name="Int. J. Syst. Evol. Microbiol.">
        <title>The Global Catalogue of Microorganisms (GCM) 10K type strain sequencing project: providing services to taxonomists for standard genome sequencing and annotation.</title>
        <authorList>
            <consortium name="The Broad Institute Genomics Platform"/>
            <consortium name="The Broad Institute Genome Sequencing Center for Infectious Disease"/>
            <person name="Wu L."/>
            <person name="Ma J."/>
        </authorList>
    </citation>
    <scope>NUCLEOTIDE SEQUENCE [LARGE SCALE GENOMIC DNA]</scope>
    <source>
        <strain evidence="9 10">JCM 4565</strain>
    </source>
</reference>
<comment type="catalytic activity">
    <reaction evidence="1">
        <text>ATP + protein L-histidine = ADP + protein N-phospho-L-histidine.</text>
        <dbReference type="EC" id="2.7.13.3"/>
    </reaction>
</comment>
<dbReference type="SMART" id="SM00387">
    <property type="entry name" value="HATPase_c"/>
    <property type="match status" value="1"/>
</dbReference>
<keyword evidence="4" id="KW-0808">Transferase</keyword>
<evidence type="ECO:0000256" key="1">
    <source>
        <dbReference type="ARBA" id="ARBA00000085"/>
    </source>
</evidence>
<evidence type="ECO:0000256" key="5">
    <source>
        <dbReference type="ARBA" id="ARBA00022777"/>
    </source>
</evidence>
<dbReference type="InterPro" id="IPR005467">
    <property type="entry name" value="His_kinase_dom"/>
</dbReference>
<evidence type="ECO:0000256" key="7">
    <source>
        <dbReference type="SAM" id="MobiDB-lite"/>
    </source>
</evidence>
<feature type="region of interest" description="Disordered" evidence="7">
    <location>
        <begin position="400"/>
        <end position="460"/>
    </location>
</feature>
<dbReference type="InterPro" id="IPR036890">
    <property type="entry name" value="HATPase_C_sf"/>
</dbReference>
<dbReference type="PANTHER" id="PTHR44936">
    <property type="entry name" value="SENSOR PROTEIN CREC"/>
    <property type="match status" value="1"/>
</dbReference>
<dbReference type="Proteomes" id="UP001500063">
    <property type="component" value="Unassembled WGS sequence"/>
</dbReference>
<keyword evidence="6" id="KW-0902">Two-component regulatory system</keyword>
<evidence type="ECO:0000256" key="6">
    <source>
        <dbReference type="ARBA" id="ARBA00023012"/>
    </source>
</evidence>
<accession>A0ABN0XS61</accession>
<organism evidence="9 10">
    <name type="scientific">Streptomyces blastmyceticus</name>
    <dbReference type="NCBI Taxonomy" id="68180"/>
    <lineage>
        <taxon>Bacteria</taxon>
        <taxon>Bacillati</taxon>
        <taxon>Actinomycetota</taxon>
        <taxon>Actinomycetes</taxon>
        <taxon>Kitasatosporales</taxon>
        <taxon>Streptomycetaceae</taxon>
        <taxon>Streptomyces</taxon>
    </lineage>
</organism>
<keyword evidence="3" id="KW-0597">Phosphoprotein</keyword>
<sequence length="686" mass="75468">MNTHLRFAPEILIRLGEELIPHPDLGVIELVRNAYDADATKAIVQLHNATQAGGTLVVEDDGDGMTAEDIREGFLLIGRSQKSGATDSHSKRRRIGEKGLGRLAALRLGRRVELLSRPRSEPGVEHRLVIDWSDYDSVGSVEEVELTVVTQTTSKKPGTSLTVRQLRQGFEKEQMDRLARAMRLVTGFFNDEDTGFTATLIAPQFDRVSDAVNRSFFDEYEYKLEANLDEEGYASTVLYDWKGRVITRGEHVDVAPDSRGGRLQPPLRYQAPAASFELWMFLLDKRSFELRGSKNQFTSLRPWLKVVGGVHLFHRGLRVHPYGDPGFDWLDLNLLRARNPQLRPSTNNSIGRVSVDDPDGFLIPKTDRMGFQENAAFMELCDFARGATEWAARERKRIRDGEKLGVPSPAQRPSPAERPAPIDDRLEPPKSSPDDRRAWDTAPQPELLTLAPSLPAQRREAPLPTMRPEHLLYRSLATAGILASAFGRDTAAGNDASEVGLEAIDLAGIATRAARSDSFRVDIVDLNEVVSRALGGVRPQLERRGISIDEEYWEEPIRVAAAVSDLEAIVFNLAANAMSSFARAGDLLGDRTVQVRTRVEEGRAAFDFSDSGPGIVDVDLAHMWRPGVTGPGTEGAGLGLTVVRDAVADMCGRRSVVEDGDLAADASGELGGASFRIRLPTRIAGE</sequence>
<gene>
    <name evidence="9" type="ORF">GCM10010319_56980</name>
</gene>
<dbReference type="Pfam" id="PF13589">
    <property type="entry name" value="HATPase_c_3"/>
    <property type="match status" value="1"/>
</dbReference>
<evidence type="ECO:0000259" key="8">
    <source>
        <dbReference type="PROSITE" id="PS50109"/>
    </source>
</evidence>
<evidence type="ECO:0000256" key="3">
    <source>
        <dbReference type="ARBA" id="ARBA00022553"/>
    </source>
</evidence>
<proteinExistence type="predicted"/>
<dbReference type="InterPro" id="IPR050980">
    <property type="entry name" value="2C_sensor_his_kinase"/>
</dbReference>
<feature type="compositionally biased region" description="Basic and acidic residues" evidence="7">
    <location>
        <begin position="420"/>
        <end position="439"/>
    </location>
</feature>
<dbReference type="EMBL" id="BAAABW010000028">
    <property type="protein sequence ID" value="GAA0371503.1"/>
    <property type="molecule type" value="Genomic_DNA"/>
</dbReference>
<dbReference type="Gene3D" id="3.30.565.10">
    <property type="entry name" value="Histidine kinase-like ATPase, C-terminal domain"/>
    <property type="match status" value="2"/>
</dbReference>
<dbReference type="InterPro" id="IPR003594">
    <property type="entry name" value="HATPase_dom"/>
</dbReference>
<keyword evidence="10" id="KW-1185">Reference proteome</keyword>
<dbReference type="PROSITE" id="PS50109">
    <property type="entry name" value="HIS_KIN"/>
    <property type="match status" value="1"/>
</dbReference>
<dbReference type="PANTHER" id="PTHR44936:SF9">
    <property type="entry name" value="SENSOR PROTEIN CREC"/>
    <property type="match status" value="1"/>
</dbReference>
<feature type="domain" description="Histidine kinase" evidence="8">
    <location>
        <begin position="501"/>
        <end position="683"/>
    </location>
</feature>
<evidence type="ECO:0000256" key="2">
    <source>
        <dbReference type="ARBA" id="ARBA00012438"/>
    </source>
</evidence>
<protein>
    <recommendedName>
        <fullName evidence="2">histidine kinase</fullName>
        <ecNumber evidence="2">2.7.13.3</ecNumber>
    </recommendedName>
</protein>